<evidence type="ECO:0008006" key="4">
    <source>
        <dbReference type="Google" id="ProtNLM"/>
    </source>
</evidence>
<organism evidence="2 3">
    <name type="scientific">Candidatus Rhodobacter oscarellae</name>
    <dbReference type="NCBI Taxonomy" id="1675527"/>
    <lineage>
        <taxon>Bacteria</taxon>
        <taxon>Pseudomonadati</taxon>
        <taxon>Pseudomonadota</taxon>
        <taxon>Alphaproteobacteria</taxon>
        <taxon>Rhodobacterales</taxon>
        <taxon>Rhodobacter group</taxon>
        <taxon>Rhodobacter</taxon>
    </lineage>
</organism>
<protein>
    <recommendedName>
        <fullName evidence="4">ParB/Sulfiredoxin domain-containing protein</fullName>
    </recommendedName>
</protein>
<feature type="region of interest" description="Disordered" evidence="1">
    <location>
        <begin position="273"/>
        <end position="309"/>
    </location>
</feature>
<evidence type="ECO:0000313" key="2">
    <source>
        <dbReference type="EMBL" id="KMW59953.1"/>
    </source>
</evidence>
<dbReference type="Proteomes" id="UP000037178">
    <property type="component" value="Unassembled WGS sequence"/>
</dbReference>
<dbReference type="STRING" id="1675527.AIOL_000102"/>
<reference evidence="2 3" key="1">
    <citation type="submission" date="2015-06" db="EMBL/GenBank/DDBJ databases">
        <title>Draft genome sequence of an Alphaproteobacteria species associated to the Mediterranean sponge Oscarella lobularis.</title>
        <authorList>
            <person name="Jourda C."/>
            <person name="Santini S."/>
            <person name="Claverie J.-M."/>
        </authorList>
    </citation>
    <scope>NUCLEOTIDE SEQUENCE [LARGE SCALE GENOMIC DNA]</scope>
    <source>
        <strain evidence="2">IGS</strain>
    </source>
</reference>
<dbReference type="InterPro" id="IPR036086">
    <property type="entry name" value="ParB/Sulfiredoxin_sf"/>
</dbReference>
<accession>A0A0J9H2P9</accession>
<dbReference type="EMBL" id="LFTY01000001">
    <property type="protein sequence ID" value="KMW59953.1"/>
    <property type="molecule type" value="Genomic_DNA"/>
</dbReference>
<proteinExistence type="predicted"/>
<evidence type="ECO:0000313" key="3">
    <source>
        <dbReference type="Proteomes" id="UP000037178"/>
    </source>
</evidence>
<dbReference type="SUPFAM" id="SSF110849">
    <property type="entry name" value="ParB/Sulfiredoxin"/>
    <property type="match status" value="1"/>
</dbReference>
<dbReference type="AlphaFoldDB" id="A0A0J9H2P9"/>
<dbReference type="PATRIC" id="fig|1675527.3.peg.126"/>
<keyword evidence="3" id="KW-1185">Reference proteome</keyword>
<gene>
    <name evidence="2" type="ORF">AIOL_000102</name>
</gene>
<dbReference type="Gene3D" id="3.90.1530.10">
    <property type="entry name" value="Conserved hypothetical protein from pyrococcus furiosus pfu- 392566-001, ParB domain"/>
    <property type="match status" value="1"/>
</dbReference>
<comment type="caution">
    <text evidence="2">The sequence shown here is derived from an EMBL/GenBank/DDBJ whole genome shotgun (WGS) entry which is preliminary data.</text>
</comment>
<feature type="compositionally biased region" description="Basic and acidic residues" evidence="1">
    <location>
        <begin position="278"/>
        <end position="288"/>
    </location>
</feature>
<evidence type="ECO:0000256" key="1">
    <source>
        <dbReference type="SAM" id="MobiDB-lite"/>
    </source>
</evidence>
<sequence length="449" mass="51238">MHLGSRFSESENSMILKEIRISDLLVNRANDRHGELENETAAISWLFNTRETHMKNLAKDIVAESKIFEPPLVAPENGKFVVFDGNRRVTCLKVLEKPVRAPTLELQQYFTKLRDGWSGPFPNKILCQVEEDRDHIDNILYRRHTGTLNGVGQSNWDDRMKDNFVARSGKIVGFNVADEIESRLREAGLLPEKKIPRSNLNRFLSAEIIRNRIGFSVKKKTFSYTHKPEVVLGTFQRLAYDFSNGRIVLGDIWDNEGKLAYVERLEAEGVLPSDTDLLSEKGDPDKPRPPSPKPKPKPKPKPTPTKRTTLIPQKDFGILWTGKQQRHHAIWEELQFHLNIEQHPNAISVLFRVLLELAIEHYAETHGVSLHQNDKLAKRVEKVGSELFSHGKIDEKQHSATKKFSQLDQLVSADTLNRYVHSPNFAPSAKHLEALWDTMADFIVACLKG</sequence>
<name>A0A0J9H2P9_9RHOB</name>